<accession>A0A2T9XZ59</accession>
<dbReference type="InterPro" id="IPR013083">
    <property type="entry name" value="Znf_RING/FYVE/PHD"/>
</dbReference>
<dbReference type="PANTHER" id="PTHR45931:SF3">
    <property type="entry name" value="RING ZINC FINGER-CONTAINING PROTEIN"/>
    <property type="match status" value="1"/>
</dbReference>
<dbReference type="InterPro" id="IPR001841">
    <property type="entry name" value="Znf_RING"/>
</dbReference>
<keyword evidence="6" id="KW-1133">Transmembrane helix</keyword>
<name>A0A2T9XZ59_9FUNG</name>
<sequence>MDASTSDSGGGSRIFIFLAVLSIILVGSAVAVIMRFSGPQGTNEMIEYEPRRASANSNSYLSKEEVEKLPTFIVGEDDLYVYAPNENSTIGEKEKPIDEKNLNLEERENASSKESFIIEIQEISKIDVFEKNAGHVFMARNTPKKEIKRIKRAQSMLDMKTRNEDSEYTSQECLKPTLGWNNKVLSEDVRNNTLLSTNSEADFAQEKMGLGIKQQKNANSALFTTRDNMPFLGPHFSRNGRKNKKKAKSESFLPNRDSESKEVHCAICLEDIAIGNKVRLLPCGHKFHIECIDAWLLKRSTLCPYCKFNIKVQLQQVLNRSHGNLNQTENSESPASNPLTVHSRPIVVLFLKIKSFVKCCFQTSLAIFTSIKAKIQSLFHRSRTSQSADS</sequence>
<evidence type="ECO:0000256" key="2">
    <source>
        <dbReference type="ARBA" id="ARBA00022771"/>
    </source>
</evidence>
<dbReference type="GO" id="GO:0005634">
    <property type="term" value="C:nucleus"/>
    <property type="evidence" value="ECO:0007669"/>
    <property type="project" value="TreeGrafter"/>
</dbReference>
<dbReference type="SUPFAM" id="SSF57850">
    <property type="entry name" value="RING/U-box"/>
    <property type="match status" value="1"/>
</dbReference>
<feature type="compositionally biased region" description="Basic residues" evidence="5">
    <location>
        <begin position="238"/>
        <end position="247"/>
    </location>
</feature>
<reference evidence="8 9" key="1">
    <citation type="journal article" date="2018" name="MBio">
        <title>Comparative Genomics Reveals the Core Gene Toolbox for the Fungus-Insect Symbiosis.</title>
        <authorList>
            <person name="Wang Y."/>
            <person name="Stata M."/>
            <person name="Wang W."/>
            <person name="Stajich J.E."/>
            <person name="White M.M."/>
            <person name="Moncalvo J.M."/>
        </authorList>
    </citation>
    <scope>NUCLEOTIDE SEQUENCE [LARGE SCALE GENOMIC DNA]</scope>
    <source>
        <strain evidence="8 9">SC-DP-2</strain>
    </source>
</reference>
<dbReference type="SMART" id="SM00184">
    <property type="entry name" value="RING"/>
    <property type="match status" value="1"/>
</dbReference>
<feature type="region of interest" description="Disordered" evidence="5">
    <location>
        <begin position="236"/>
        <end position="255"/>
    </location>
</feature>
<protein>
    <recommendedName>
        <fullName evidence="7">RING-type domain-containing protein</fullName>
    </recommendedName>
</protein>
<dbReference type="InterPro" id="IPR051834">
    <property type="entry name" value="RING_finger_E3_ligase"/>
</dbReference>
<dbReference type="Pfam" id="PF13639">
    <property type="entry name" value="zf-RING_2"/>
    <property type="match status" value="1"/>
</dbReference>
<evidence type="ECO:0000259" key="7">
    <source>
        <dbReference type="PROSITE" id="PS50089"/>
    </source>
</evidence>
<dbReference type="Proteomes" id="UP000245609">
    <property type="component" value="Unassembled WGS sequence"/>
</dbReference>
<keyword evidence="2 4" id="KW-0863">Zinc-finger</keyword>
<evidence type="ECO:0000256" key="1">
    <source>
        <dbReference type="ARBA" id="ARBA00022723"/>
    </source>
</evidence>
<dbReference type="GO" id="GO:0061630">
    <property type="term" value="F:ubiquitin protein ligase activity"/>
    <property type="evidence" value="ECO:0007669"/>
    <property type="project" value="TreeGrafter"/>
</dbReference>
<dbReference type="AlphaFoldDB" id="A0A2T9XZ59"/>
<keyword evidence="9" id="KW-1185">Reference proteome</keyword>
<evidence type="ECO:0000256" key="6">
    <source>
        <dbReference type="SAM" id="Phobius"/>
    </source>
</evidence>
<dbReference type="OrthoDB" id="8062037at2759"/>
<keyword evidence="1" id="KW-0479">Metal-binding</keyword>
<keyword evidence="3" id="KW-0862">Zinc</keyword>
<comment type="caution">
    <text evidence="8">The sequence shown here is derived from an EMBL/GenBank/DDBJ whole genome shotgun (WGS) entry which is preliminary data.</text>
</comment>
<organism evidence="8 9">
    <name type="scientific">Smittium megazygosporum</name>
    <dbReference type="NCBI Taxonomy" id="133381"/>
    <lineage>
        <taxon>Eukaryota</taxon>
        <taxon>Fungi</taxon>
        <taxon>Fungi incertae sedis</taxon>
        <taxon>Zoopagomycota</taxon>
        <taxon>Kickxellomycotina</taxon>
        <taxon>Harpellomycetes</taxon>
        <taxon>Harpellales</taxon>
        <taxon>Legeriomycetaceae</taxon>
        <taxon>Smittium</taxon>
    </lineage>
</organism>
<dbReference type="PANTHER" id="PTHR45931">
    <property type="entry name" value="SI:CH211-59O9.10"/>
    <property type="match status" value="1"/>
</dbReference>
<dbReference type="GO" id="GO:0006511">
    <property type="term" value="P:ubiquitin-dependent protein catabolic process"/>
    <property type="evidence" value="ECO:0007669"/>
    <property type="project" value="TreeGrafter"/>
</dbReference>
<proteinExistence type="predicted"/>
<dbReference type="PROSITE" id="PS50089">
    <property type="entry name" value="ZF_RING_2"/>
    <property type="match status" value="1"/>
</dbReference>
<feature type="transmembrane region" description="Helical" evidence="6">
    <location>
        <begin position="14"/>
        <end position="36"/>
    </location>
</feature>
<dbReference type="GO" id="GO:0008270">
    <property type="term" value="F:zinc ion binding"/>
    <property type="evidence" value="ECO:0007669"/>
    <property type="project" value="UniProtKB-KW"/>
</dbReference>
<dbReference type="Gene3D" id="3.30.40.10">
    <property type="entry name" value="Zinc/RING finger domain, C3HC4 (zinc finger)"/>
    <property type="match status" value="1"/>
</dbReference>
<evidence type="ECO:0000256" key="3">
    <source>
        <dbReference type="ARBA" id="ARBA00022833"/>
    </source>
</evidence>
<gene>
    <name evidence="8" type="ORF">BB560_007034</name>
</gene>
<keyword evidence="6" id="KW-0472">Membrane</keyword>
<dbReference type="STRING" id="133381.A0A2T9XZ59"/>
<evidence type="ECO:0000256" key="4">
    <source>
        <dbReference type="PROSITE-ProRule" id="PRU00175"/>
    </source>
</evidence>
<evidence type="ECO:0000313" key="9">
    <source>
        <dbReference type="Proteomes" id="UP000245609"/>
    </source>
</evidence>
<evidence type="ECO:0000256" key="5">
    <source>
        <dbReference type="SAM" id="MobiDB-lite"/>
    </source>
</evidence>
<evidence type="ECO:0000313" key="8">
    <source>
        <dbReference type="EMBL" id="PVU85396.1"/>
    </source>
</evidence>
<dbReference type="EMBL" id="MBFS01003671">
    <property type="protein sequence ID" value="PVU85396.1"/>
    <property type="molecule type" value="Genomic_DNA"/>
</dbReference>
<dbReference type="CDD" id="cd16454">
    <property type="entry name" value="RING-H2_PA-TM-RING"/>
    <property type="match status" value="1"/>
</dbReference>
<keyword evidence="6" id="KW-0812">Transmembrane</keyword>
<feature type="domain" description="RING-type" evidence="7">
    <location>
        <begin position="265"/>
        <end position="307"/>
    </location>
</feature>